<reference evidence="1" key="1">
    <citation type="submission" date="2015-04" db="UniProtKB">
        <authorList>
            <consortium name="EnsemblPlants"/>
        </authorList>
    </citation>
    <scope>IDENTIFICATION</scope>
</reference>
<dbReference type="PANTHER" id="PTHR33709:SF4">
    <property type="entry name" value="OS08G0230200 PROTEIN"/>
    <property type="match status" value="1"/>
</dbReference>
<accession>A0A0E0LSK9</accession>
<dbReference type="InterPro" id="IPR040339">
    <property type="entry name" value="At1g16860-like"/>
</dbReference>
<evidence type="ECO:0000313" key="1">
    <source>
        <dbReference type="EnsemblPlants" id="OPUNC08G06570.1"/>
    </source>
</evidence>
<organism evidence="1">
    <name type="scientific">Oryza punctata</name>
    <name type="common">Red rice</name>
    <dbReference type="NCBI Taxonomy" id="4537"/>
    <lineage>
        <taxon>Eukaryota</taxon>
        <taxon>Viridiplantae</taxon>
        <taxon>Streptophyta</taxon>
        <taxon>Embryophyta</taxon>
        <taxon>Tracheophyta</taxon>
        <taxon>Spermatophyta</taxon>
        <taxon>Magnoliopsida</taxon>
        <taxon>Liliopsida</taxon>
        <taxon>Poales</taxon>
        <taxon>Poaceae</taxon>
        <taxon>BOP clade</taxon>
        <taxon>Oryzoideae</taxon>
        <taxon>Oryzeae</taxon>
        <taxon>Oryzinae</taxon>
        <taxon>Oryza</taxon>
    </lineage>
</organism>
<dbReference type="Proteomes" id="UP000026962">
    <property type="component" value="Chromosome 8"/>
</dbReference>
<reference evidence="1" key="2">
    <citation type="submission" date="2018-05" db="EMBL/GenBank/DDBJ databases">
        <title>OpunRS2 (Oryza punctata Reference Sequence Version 2).</title>
        <authorList>
            <person name="Zhang J."/>
            <person name="Kudrna D."/>
            <person name="Lee S."/>
            <person name="Talag J."/>
            <person name="Welchert J."/>
            <person name="Wing R.A."/>
        </authorList>
    </citation>
    <scope>NUCLEOTIDE SEQUENCE [LARGE SCALE GENOMIC DNA]</scope>
</reference>
<sequence length="148" mass="16361">MTGFISRYPDADLRTAKDGQYVKVTGAVTCGNSPPSPHFKGFQDVCTLQLACMSTGDGNQKLLMLRTAEVSFYSTENLVIINMRSHNALVLHAMRISLKNPKYCNSPDINPVASHFPCCDCSDILLISTFFISNLDGEHWSEQDTEHG</sequence>
<dbReference type="STRING" id="4537.A0A0E0LSK9"/>
<dbReference type="OMA" id="CNSPDIN"/>
<dbReference type="Gramene" id="OPUNC08G03900.1">
    <property type="protein sequence ID" value="OPUNC08G03900.1"/>
    <property type="gene ID" value="OPUNC08G03900"/>
</dbReference>
<proteinExistence type="predicted"/>
<dbReference type="AlphaFoldDB" id="A0A0E0LSK9"/>
<evidence type="ECO:0000313" key="2">
    <source>
        <dbReference type="Proteomes" id="UP000026962"/>
    </source>
</evidence>
<dbReference type="Gramene" id="OPUNC08G06570.1">
    <property type="protein sequence ID" value="OPUNC08G06570.1"/>
    <property type="gene ID" value="OPUNC08G06570"/>
</dbReference>
<protein>
    <submittedName>
        <fullName evidence="1">Uncharacterized protein</fullName>
    </submittedName>
</protein>
<dbReference type="EnsemblPlants" id="OPUNC08G03900.1">
    <property type="protein sequence ID" value="OPUNC08G03900.1"/>
    <property type="gene ID" value="OPUNC08G03900"/>
</dbReference>
<dbReference type="HOGENOM" id="CLU_1761761_0_0_1"/>
<dbReference type="PANTHER" id="PTHR33709">
    <property type="entry name" value="OSJNBA0035M09.9 PROTEIN"/>
    <property type="match status" value="1"/>
</dbReference>
<keyword evidence="2" id="KW-1185">Reference proteome</keyword>
<dbReference type="EnsemblPlants" id="OPUNC08G06570.1">
    <property type="protein sequence ID" value="OPUNC08G06570.1"/>
    <property type="gene ID" value="OPUNC08G06570"/>
</dbReference>
<name>A0A0E0LSK9_ORYPU</name>